<protein>
    <recommendedName>
        <fullName evidence="2">DnaJ homologue subfamily C member 28 conserved domain-containing protein</fullName>
    </recommendedName>
</protein>
<feature type="compositionally biased region" description="Basic and acidic residues" evidence="1">
    <location>
        <begin position="31"/>
        <end position="56"/>
    </location>
</feature>
<feature type="region of interest" description="Disordered" evidence="1">
    <location>
        <begin position="163"/>
        <end position="217"/>
    </location>
</feature>
<feature type="region of interest" description="Disordered" evidence="1">
    <location>
        <begin position="20"/>
        <end position="58"/>
    </location>
</feature>
<dbReference type="AlphaFoldDB" id="A0AAW0H0G0"/>
<evidence type="ECO:0000313" key="3">
    <source>
        <dbReference type="EMBL" id="KAK7696129.1"/>
    </source>
</evidence>
<evidence type="ECO:0000313" key="4">
    <source>
        <dbReference type="Proteomes" id="UP001385951"/>
    </source>
</evidence>
<feature type="domain" description="DnaJ homologue subfamily C member 28 conserved" evidence="2">
    <location>
        <begin position="250"/>
        <end position="320"/>
    </location>
</feature>
<accession>A0AAW0H0G0</accession>
<sequence length="472" mass="52965">MVKLSRTVPIHTSRITSRLHARQYSNSTKLNSDHRASSKLFEDAAKEESAEQDAQRRTSQVDALYSKHQNWDGDESIQDAVLRMLVDKYKPLRTGSIRTADDKLKQTPPEVGSASTAQEQEEAISAVYATPSHSTLNPGIRSGVNMAKVPLLPSIEGHQPWHTTFRVPSHSTSSIKYGSIPPLPPSRTTPVPSTDEQARRKERDARKRSEQGLRLSRAKESTLNYRLGVKSAAGQIRRPNPVSLKGWANLVEERIERARSEGQFKVIKGRGQPLKTMTEEKNPFIGREEFLMNRIVQRNGAAPPWVDIQGELESAVIAFRDTLKQSWTRRAIRMLTLSQSPASLPKLTVGQVTALRDAEWESREHAYHEAAVEELNSLVRRYNGVAPYAVRRAYYTRTAELQKAYQDSAEDILQGIADRINNHPSKMDSHQNLFDDGDGNSSGGSDSSGVSGGIRFRDMLKEWLSMFTKRAR</sequence>
<evidence type="ECO:0000256" key="1">
    <source>
        <dbReference type="SAM" id="MobiDB-lite"/>
    </source>
</evidence>
<dbReference type="PANTHER" id="PTHR39394">
    <property type="entry name" value="YALI0E31793P"/>
    <property type="match status" value="1"/>
</dbReference>
<feature type="region of interest" description="Disordered" evidence="1">
    <location>
        <begin position="424"/>
        <end position="451"/>
    </location>
</feature>
<dbReference type="Proteomes" id="UP001385951">
    <property type="component" value="Unassembled WGS sequence"/>
</dbReference>
<dbReference type="InterPro" id="IPR018961">
    <property type="entry name" value="DnaJ_homolog_subfam-C_membr-28"/>
</dbReference>
<gene>
    <name evidence="3" type="ORF">QCA50_000774</name>
</gene>
<name>A0AAW0H0G0_9APHY</name>
<comment type="caution">
    <text evidence="3">The sequence shown here is derived from an EMBL/GenBank/DDBJ whole genome shotgun (WGS) entry which is preliminary data.</text>
</comment>
<dbReference type="PANTHER" id="PTHR39394:SF1">
    <property type="entry name" value="DNAJ HOMOLOGUE SUBFAMILY C MEMBER 28 CONSERVED DOMAIN-CONTAINING PROTEIN"/>
    <property type="match status" value="1"/>
</dbReference>
<keyword evidence="4" id="KW-1185">Reference proteome</keyword>
<dbReference type="Pfam" id="PF09350">
    <property type="entry name" value="DJC28_CD"/>
    <property type="match status" value="1"/>
</dbReference>
<dbReference type="EMBL" id="JASBNA010000001">
    <property type="protein sequence ID" value="KAK7696129.1"/>
    <property type="molecule type" value="Genomic_DNA"/>
</dbReference>
<evidence type="ECO:0000259" key="2">
    <source>
        <dbReference type="Pfam" id="PF09350"/>
    </source>
</evidence>
<reference evidence="3 4" key="1">
    <citation type="submission" date="2022-09" db="EMBL/GenBank/DDBJ databases">
        <authorList>
            <person name="Palmer J.M."/>
        </authorList>
    </citation>
    <scope>NUCLEOTIDE SEQUENCE [LARGE SCALE GENOMIC DNA]</scope>
    <source>
        <strain evidence="3 4">DSM 7382</strain>
    </source>
</reference>
<proteinExistence type="predicted"/>
<feature type="compositionally biased region" description="Basic and acidic residues" evidence="1">
    <location>
        <begin position="196"/>
        <end position="211"/>
    </location>
</feature>
<organism evidence="3 4">
    <name type="scientific">Cerrena zonata</name>
    <dbReference type="NCBI Taxonomy" id="2478898"/>
    <lineage>
        <taxon>Eukaryota</taxon>
        <taxon>Fungi</taxon>
        <taxon>Dikarya</taxon>
        <taxon>Basidiomycota</taxon>
        <taxon>Agaricomycotina</taxon>
        <taxon>Agaricomycetes</taxon>
        <taxon>Polyporales</taxon>
        <taxon>Cerrenaceae</taxon>
        <taxon>Cerrena</taxon>
    </lineage>
</organism>